<sequence length="185" mass="21193">MLAEIIKNRRSIYPDAYTNQPITKSTVQTILDAANWAPTHKKTEPWRFKVFHSESSREQLSAFLGEAYVKMVENPSDFKRKKIEQKAVQSGCVIAICMQRDPDARIPEWEEIASVAMAVQNMWLTAHHLNIGAYWSSPGLIKLFGEHVALAEGERCIGFFYMGYFNDNSLIGIRNTPIEDKIQWI</sequence>
<proteinExistence type="inferred from homology"/>
<dbReference type="RefSeq" id="WP_164679485.1">
    <property type="nucleotide sequence ID" value="NZ_CP049057.1"/>
</dbReference>
<evidence type="ECO:0000256" key="6">
    <source>
        <dbReference type="ARBA" id="ARBA00023027"/>
    </source>
</evidence>
<evidence type="ECO:0000313" key="11">
    <source>
        <dbReference type="Proteomes" id="UP000505306"/>
    </source>
</evidence>
<dbReference type="Pfam" id="PF00881">
    <property type="entry name" value="Nitroreductase"/>
    <property type="match status" value="1"/>
</dbReference>
<evidence type="ECO:0000256" key="1">
    <source>
        <dbReference type="ARBA" id="ARBA00007118"/>
    </source>
</evidence>
<dbReference type="InterPro" id="IPR026021">
    <property type="entry name" value="YdjA-like"/>
</dbReference>
<keyword evidence="6 7" id="KW-0520">NAD</keyword>
<keyword evidence="2 7" id="KW-0285">Flavoprotein</keyword>
<dbReference type="PIRSF" id="PIRSF000232">
    <property type="entry name" value="YdjA"/>
    <property type="match status" value="1"/>
</dbReference>
<evidence type="ECO:0000256" key="7">
    <source>
        <dbReference type="PIRNR" id="PIRNR000232"/>
    </source>
</evidence>
<evidence type="ECO:0000256" key="8">
    <source>
        <dbReference type="PIRSR" id="PIRSR000232-1"/>
    </source>
</evidence>
<evidence type="ECO:0000256" key="4">
    <source>
        <dbReference type="ARBA" id="ARBA00022857"/>
    </source>
</evidence>
<dbReference type="PANTHER" id="PTHR43821">
    <property type="entry name" value="NAD(P)H NITROREDUCTASE YDJA-RELATED"/>
    <property type="match status" value="1"/>
</dbReference>
<dbReference type="EC" id="1.-.-.-" evidence="7"/>
<feature type="domain" description="Nitroreductase" evidence="9">
    <location>
        <begin position="6"/>
        <end position="164"/>
    </location>
</feature>
<gene>
    <name evidence="10" type="ORF">G5B37_07800</name>
</gene>
<evidence type="ECO:0000256" key="5">
    <source>
        <dbReference type="ARBA" id="ARBA00023002"/>
    </source>
</evidence>
<keyword evidence="3 7" id="KW-0288">FMN</keyword>
<dbReference type="Gene3D" id="3.40.109.10">
    <property type="entry name" value="NADH Oxidase"/>
    <property type="match status" value="1"/>
</dbReference>
<dbReference type="EMBL" id="CP049057">
    <property type="protein sequence ID" value="QIE59470.1"/>
    <property type="molecule type" value="Genomic_DNA"/>
</dbReference>
<dbReference type="CDD" id="cd02135">
    <property type="entry name" value="YdjA-like"/>
    <property type="match status" value="1"/>
</dbReference>
<name>A0A6G6GLV4_9FLAO</name>
<feature type="binding site" evidence="8">
    <location>
        <position position="40"/>
    </location>
    <ligand>
        <name>FMN</name>
        <dbReference type="ChEBI" id="CHEBI:58210"/>
        <note>ligand shared between dimeric partners</note>
    </ligand>
</feature>
<keyword evidence="11" id="KW-1185">Reference proteome</keyword>
<dbReference type="Proteomes" id="UP000505306">
    <property type="component" value="Chromosome"/>
</dbReference>
<evidence type="ECO:0000259" key="9">
    <source>
        <dbReference type="Pfam" id="PF00881"/>
    </source>
</evidence>
<comment type="cofactor">
    <cofactor evidence="8">
        <name>FMN</name>
        <dbReference type="ChEBI" id="CHEBI:58210"/>
    </cofactor>
    <text evidence="8">Binds 1 FMN per subunit.</text>
</comment>
<dbReference type="InterPro" id="IPR052530">
    <property type="entry name" value="NAD(P)H_nitroreductase"/>
</dbReference>
<comment type="similarity">
    <text evidence="1 7">Belongs to the nitroreductase family.</text>
</comment>
<evidence type="ECO:0000313" key="10">
    <source>
        <dbReference type="EMBL" id="QIE59470.1"/>
    </source>
</evidence>
<evidence type="ECO:0000256" key="2">
    <source>
        <dbReference type="ARBA" id="ARBA00022630"/>
    </source>
</evidence>
<keyword evidence="4 7" id="KW-0521">NADP</keyword>
<dbReference type="SUPFAM" id="SSF55469">
    <property type="entry name" value="FMN-dependent nitroreductase-like"/>
    <property type="match status" value="1"/>
</dbReference>
<feature type="binding site" description="in other chain" evidence="8">
    <location>
        <begin position="135"/>
        <end position="137"/>
    </location>
    <ligand>
        <name>FMN</name>
        <dbReference type="ChEBI" id="CHEBI:58210"/>
        <note>ligand shared between dimeric partners</note>
    </ligand>
</feature>
<accession>A0A6G6GLV4</accession>
<dbReference type="AlphaFoldDB" id="A0A6G6GLV4"/>
<dbReference type="InterPro" id="IPR029479">
    <property type="entry name" value="Nitroreductase"/>
</dbReference>
<dbReference type="GO" id="GO:0016491">
    <property type="term" value="F:oxidoreductase activity"/>
    <property type="evidence" value="ECO:0007669"/>
    <property type="project" value="UniProtKB-UniRule"/>
</dbReference>
<evidence type="ECO:0000256" key="3">
    <source>
        <dbReference type="ARBA" id="ARBA00022643"/>
    </source>
</evidence>
<dbReference type="KEGG" id="mgel:G5B37_07800"/>
<dbReference type="PANTHER" id="PTHR43821:SF1">
    <property type="entry name" value="NAD(P)H NITROREDUCTASE YDJA-RELATED"/>
    <property type="match status" value="1"/>
</dbReference>
<dbReference type="InterPro" id="IPR000415">
    <property type="entry name" value="Nitroreductase-like"/>
</dbReference>
<reference evidence="10 11" key="1">
    <citation type="submission" date="2020-02" db="EMBL/GenBank/DDBJ databases">
        <title>Complete genome sequence of Flavobacteriaceae bacterium.</title>
        <authorList>
            <person name="Kim S.-J."/>
            <person name="Kim Y.-S."/>
            <person name="Kim K.-H."/>
        </authorList>
    </citation>
    <scope>NUCLEOTIDE SEQUENCE [LARGE SCALE GENOMIC DNA]</scope>
    <source>
        <strain evidence="10 11">RR4-40</strain>
    </source>
</reference>
<organism evidence="10 11">
    <name type="scientific">Rasiella rasia</name>
    <dbReference type="NCBI Taxonomy" id="2744027"/>
    <lineage>
        <taxon>Bacteria</taxon>
        <taxon>Pseudomonadati</taxon>
        <taxon>Bacteroidota</taxon>
        <taxon>Flavobacteriia</taxon>
        <taxon>Flavobacteriales</taxon>
        <taxon>Flavobacteriaceae</taxon>
        <taxon>Rasiella</taxon>
    </lineage>
</organism>
<feature type="binding site" description="in other chain" evidence="8">
    <location>
        <begin position="9"/>
        <end position="11"/>
    </location>
    <ligand>
        <name>FMN</name>
        <dbReference type="ChEBI" id="CHEBI:58210"/>
        <note>ligand shared between dimeric partners</note>
    </ligand>
</feature>
<protein>
    <recommendedName>
        <fullName evidence="7">Putative NAD(P)H nitroreductase</fullName>
        <ecNumber evidence="7">1.-.-.-</ecNumber>
    </recommendedName>
</protein>
<keyword evidence="5 7" id="KW-0560">Oxidoreductase</keyword>